<accession>A0A3S0ILQ1</accession>
<dbReference type="Pfam" id="PF00892">
    <property type="entry name" value="EamA"/>
    <property type="match status" value="1"/>
</dbReference>
<dbReference type="Proteomes" id="UP000282184">
    <property type="component" value="Unassembled WGS sequence"/>
</dbReference>
<comment type="caution">
    <text evidence="3">The sequence shown here is derived from an EMBL/GenBank/DDBJ whole genome shotgun (WGS) entry which is preliminary data.</text>
</comment>
<evidence type="ECO:0000313" key="4">
    <source>
        <dbReference type="Proteomes" id="UP000282184"/>
    </source>
</evidence>
<name>A0A3S0ILQ1_9BACT</name>
<feature type="transmembrane region" description="Helical" evidence="1">
    <location>
        <begin position="30"/>
        <end position="52"/>
    </location>
</feature>
<dbReference type="EMBL" id="RXOF01000011">
    <property type="protein sequence ID" value="RTQ47847.1"/>
    <property type="molecule type" value="Genomic_DNA"/>
</dbReference>
<dbReference type="InterPro" id="IPR000620">
    <property type="entry name" value="EamA_dom"/>
</dbReference>
<dbReference type="GO" id="GO:0016020">
    <property type="term" value="C:membrane"/>
    <property type="evidence" value="ECO:0007669"/>
    <property type="project" value="InterPro"/>
</dbReference>
<dbReference type="AlphaFoldDB" id="A0A3S0ILQ1"/>
<dbReference type="PANTHER" id="PTHR22911">
    <property type="entry name" value="ACYL-MALONYL CONDENSING ENZYME-RELATED"/>
    <property type="match status" value="1"/>
</dbReference>
<dbReference type="Gene3D" id="1.10.3730.20">
    <property type="match status" value="1"/>
</dbReference>
<feature type="transmembrane region" description="Helical" evidence="1">
    <location>
        <begin position="64"/>
        <end position="84"/>
    </location>
</feature>
<sequence>MWVVFSLLAALSASVVVTLTKIGVKNVDPVLAFAVQAVLILLVSWGVAGWQGKLPELSSIPRRDLLFLVAAGIVTTLSSLFSFQALKLGAASRAGVLDKVSLVFVVILAAIFLKEKLNWQLVLGAALMLGGAVLIALSQKSMNN</sequence>
<proteinExistence type="predicted"/>
<dbReference type="InterPro" id="IPR037185">
    <property type="entry name" value="EmrE-like"/>
</dbReference>
<organism evidence="3 4">
    <name type="scientific">Hymenobacter gummosus</name>
    <dbReference type="NCBI Taxonomy" id="1776032"/>
    <lineage>
        <taxon>Bacteria</taxon>
        <taxon>Pseudomonadati</taxon>
        <taxon>Bacteroidota</taxon>
        <taxon>Cytophagia</taxon>
        <taxon>Cytophagales</taxon>
        <taxon>Hymenobacteraceae</taxon>
        <taxon>Hymenobacter</taxon>
    </lineage>
</organism>
<feature type="transmembrane region" description="Helical" evidence="1">
    <location>
        <begin position="120"/>
        <end position="138"/>
    </location>
</feature>
<protein>
    <submittedName>
        <fullName evidence="3">EamA family transporter</fullName>
    </submittedName>
</protein>
<feature type="transmembrane region" description="Helical" evidence="1">
    <location>
        <begin position="96"/>
        <end position="113"/>
    </location>
</feature>
<evidence type="ECO:0000313" key="3">
    <source>
        <dbReference type="EMBL" id="RTQ47847.1"/>
    </source>
</evidence>
<dbReference type="RefSeq" id="WP_126694605.1">
    <property type="nucleotide sequence ID" value="NZ_RXOF01000011.1"/>
</dbReference>
<gene>
    <name evidence="3" type="ORF">EJV47_18180</name>
</gene>
<evidence type="ECO:0000259" key="2">
    <source>
        <dbReference type="Pfam" id="PF00892"/>
    </source>
</evidence>
<keyword evidence="4" id="KW-1185">Reference proteome</keyword>
<dbReference type="SUPFAM" id="SSF103481">
    <property type="entry name" value="Multidrug resistance efflux transporter EmrE"/>
    <property type="match status" value="1"/>
</dbReference>
<dbReference type="PANTHER" id="PTHR22911:SF137">
    <property type="entry name" value="SOLUTE CARRIER FAMILY 35 MEMBER G2-RELATED"/>
    <property type="match status" value="1"/>
</dbReference>
<keyword evidence="1" id="KW-0472">Membrane</keyword>
<evidence type="ECO:0000256" key="1">
    <source>
        <dbReference type="SAM" id="Phobius"/>
    </source>
</evidence>
<dbReference type="OrthoDB" id="9806718at2"/>
<keyword evidence="1" id="KW-0812">Transmembrane</keyword>
<keyword evidence="1" id="KW-1133">Transmembrane helix</keyword>
<reference evidence="3 4" key="1">
    <citation type="submission" date="2018-12" db="EMBL/GenBank/DDBJ databases">
        <title>Hymenobacter gummosus sp. nov., isolated from a spring.</title>
        <authorList>
            <person name="Nie L."/>
        </authorList>
    </citation>
    <scope>NUCLEOTIDE SEQUENCE [LARGE SCALE GENOMIC DNA]</scope>
    <source>
        <strain evidence="3 4">KCTC 52166</strain>
    </source>
</reference>
<feature type="domain" description="EamA" evidence="2">
    <location>
        <begin position="2"/>
        <end position="136"/>
    </location>
</feature>